<accession>A0A9W6S7V5</accession>
<evidence type="ECO:0008006" key="5">
    <source>
        <dbReference type="Google" id="ProtNLM"/>
    </source>
</evidence>
<dbReference type="Proteomes" id="UP001165135">
    <property type="component" value="Unassembled WGS sequence"/>
</dbReference>
<gene>
    <name evidence="2" type="ORF">Airi01_091860</name>
    <name evidence="3" type="ORF">Airi02_066270</name>
</gene>
<evidence type="ECO:0000313" key="3">
    <source>
        <dbReference type="EMBL" id="GLY88698.1"/>
    </source>
</evidence>
<name>A0A9W6S7V5_9ACTN</name>
<dbReference type="AlphaFoldDB" id="A0A9W6S7V5"/>
<feature type="chain" id="PRO_5041194667" description="Ig-like domain-containing protein" evidence="1">
    <location>
        <begin position="29"/>
        <end position="217"/>
    </location>
</feature>
<dbReference type="Proteomes" id="UP001165074">
    <property type="component" value="Unassembled WGS sequence"/>
</dbReference>
<comment type="caution">
    <text evidence="3">The sequence shown here is derived from an EMBL/GenBank/DDBJ whole genome shotgun (WGS) entry which is preliminary data.</text>
</comment>
<reference evidence="2" key="1">
    <citation type="submission" date="2023-03" db="EMBL/GenBank/DDBJ databases">
        <title>Actinoallomurus iriomotensis NBRC 103681.</title>
        <authorList>
            <person name="Ichikawa N."/>
            <person name="Sato H."/>
            <person name="Tonouchi N."/>
        </authorList>
    </citation>
    <scope>NUCLEOTIDE SEQUENCE</scope>
    <source>
        <strain evidence="2">NBRC 103681</strain>
    </source>
</reference>
<evidence type="ECO:0000313" key="2">
    <source>
        <dbReference type="EMBL" id="GLY80919.1"/>
    </source>
</evidence>
<dbReference type="EMBL" id="BSTK01000011">
    <property type="protein sequence ID" value="GLY88698.1"/>
    <property type="molecule type" value="Genomic_DNA"/>
</dbReference>
<reference evidence="3" key="2">
    <citation type="submission" date="2023-03" db="EMBL/GenBank/DDBJ databases">
        <title>Actinoallomurus iriomotensis NBRC 103684.</title>
        <authorList>
            <person name="Ichikawa N."/>
            <person name="Sato H."/>
            <person name="Tonouchi N."/>
        </authorList>
    </citation>
    <scope>NUCLEOTIDE SEQUENCE</scope>
    <source>
        <strain evidence="3">NBRC 103684</strain>
    </source>
</reference>
<dbReference type="RefSeq" id="WP_285578507.1">
    <property type="nucleotide sequence ID" value="NZ_BSTJ01000016.1"/>
</dbReference>
<evidence type="ECO:0000256" key="1">
    <source>
        <dbReference type="SAM" id="SignalP"/>
    </source>
</evidence>
<keyword evidence="4" id="KW-1185">Reference proteome</keyword>
<dbReference type="EMBL" id="BSTJ01000016">
    <property type="protein sequence ID" value="GLY80919.1"/>
    <property type="molecule type" value="Genomic_DNA"/>
</dbReference>
<evidence type="ECO:0000313" key="4">
    <source>
        <dbReference type="Proteomes" id="UP001165074"/>
    </source>
</evidence>
<feature type="signal peptide" evidence="1">
    <location>
        <begin position="1"/>
        <end position="28"/>
    </location>
</feature>
<protein>
    <recommendedName>
        <fullName evidence="5">Ig-like domain-containing protein</fullName>
    </recommendedName>
</protein>
<organism evidence="3 4">
    <name type="scientific">Actinoallomurus iriomotensis</name>
    <dbReference type="NCBI Taxonomy" id="478107"/>
    <lineage>
        <taxon>Bacteria</taxon>
        <taxon>Bacillati</taxon>
        <taxon>Actinomycetota</taxon>
        <taxon>Actinomycetes</taxon>
        <taxon>Streptosporangiales</taxon>
        <taxon>Thermomonosporaceae</taxon>
        <taxon>Actinoallomurus</taxon>
    </lineage>
</organism>
<proteinExistence type="predicted"/>
<keyword evidence="1" id="KW-0732">Signal</keyword>
<sequence>MRKLLSSSLFVGGAAAAALALSSPAAFAAGWTVTNGNASGAFTVGLKSGTTVTFKDVNTNQTFTCSASTINGSAPAGTGRSNPVASITSGSFTGCTGPLSSTGSATISSGGLNAVTYNSSTDTVSGNISGISAALTIKSILGTCNATVTGSVGNNNQDTYANGTGTLTLTPDPATQTLKIASTSGVCAGLLNANDLVTFQATYVVSSPTPPLTVRPT</sequence>